<geneLocation type="mitochondrion" evidence="11"/>
<feature type="transmembrane region" description="Helical" evidence="9">
    <location>
        <begin position="239"/>
        <end position="259"/>
    </location>
</feature>
<keyword evidence="8 11" id="KW-0496">Mitochondrion</keyword>
<dbReference type="PROSITE" id="PS50253">
    <property type="entry name" value="COX3"/>
    <property type="match status" value="1"/>
</dbReference>
<evidence type="ECO:0000256" key="4">
    <source>
        <dbReference type="ARBA" id="ARBA00022692"/>
    </source>
</evidence>
<evidence type="ECO:0000256" key="9">
    <source>
        <dbReference type="SAM" id="Phobius"/>
    </source>
</evidence>
<dbReference type="GO" id="GO:0005739">
    <property type="term" value="C:mitochondrion"/>
    <property type="evidence" value="ECO:0007669"/>
    <property type="project" value="TreeGrafter"/>
</dbReference>
<dbReference type="InterPro" id="IPR033945">
    <property type="entry name" value="Cyt_c_oxase_su3_dom"/>
</dbReference>
<dbReference type="InterPro" id="IPR035973">
    <property type="entry name" value="Cyt_c_oxidase_su3-like_sf"/>
</dbReference>
<dbReference type="Gene3D" id="1.20.120.80">
    <property type="entry name" value="Cytochrome c oxidase, subunit III, four-helix bundle"/>
    <property type="match status" value="1"/>
</dbReference>
<dbReference type="PANTHER" id="PTHR11403:SF7">
    <property type="entry name" value="CYTOCHROME C OXIDASE SUBUNIT 3"/>
    <property type="match status" value="1"/>
</dbReference>
<dbReference type="Gene3D" id="1.10.287.70">
    <property type="match status" value="1"/>
</dbReference>
<dbReference type="GO" id="GO:0016020">
    <property type="term" value="C:membrane"/>
    <property type="evidence" value="ECO:0007669"/>
    <property type="project" value="UniProtKB-SubCell"/>
</dbReference>
<keyword evidence="6 9" id="KW-1133">Transmembrane helix</keyword>
<dbReference type="RefSeq" id="YP_009318503.1">
    <property type="nucleotide sequence ID" value="NC_031872.1"/>
</dbReference>
<dbReference type="GO" id="GO:0004129">
    <property type="term" value="F:cytochrome-c oxidase activity"/>
    <property type="evidence" value="ECO:0007669"/>
    <property type="project" value="InterPro"/>
</dbReference>
<evidence type="ECO:0000256" key="5">
    <source>
        <dbReference type="ARBA" id="ARBA00022967"/>
    </source>
</evidence>
<evidence type="ECO:0000259" key="10">
    <source>
        <dbReference type="PROSITE" id="PS50253"/>
    </source>
</evidence>
<dbReference type="GO" id="GO:0006123">
    <property type="term" value="P:mitochondrial electron transport, cytochrome c to oxygen"/>
    <property type="evidence" value="ECO:0007669"/>
    <property type="project" value="TreeGrafter"/>
</dbReference>
<comment type="similarity">
    <text evidence="2 8">Belongs to the cytochrome c oxidase subunit 3 family.</text>
</comment>
<feature type="domain" description="Heme-copper oxidase subunit III family profile" evidence="10">
    <location>
        <begin position="3"/>
        <end position="260"/>
    </location>
</feature>
<evidence type="ECO:0000256" key="1">
    <source>
        <dbReference type="ARBA" id="ARBA00004141"/>
    </source>
</evidence>
<keyword evidence="7 9" id="KW-0472">Membrane</keyword>
<keyword evidence="5" id="KW-1278">Translocase</keyword>
<dbReference type="CTD" id="4514"/>
<dbReference type="InterPro" id="IPR000298">
    <property type="entry name" value="Cyt_c_oxidase-like_su3"/>
</dbReference>
<reference evidence="11" key="1">
    <citation type="journal article" date="2016" name="PLoS ONE">
        <title>Mitochondrial Genomes of Kinorhyncha: trnM Duplication and New Gene Orders within Animals.</title>
        <authorList>
            <person name="Popova O.V."/>
            <person name="Mikhailov K.V."/>
            <person name="Nikitin M.A."/>
            <person name="Logacheva M.D."/>
            <person name="Penin A.A."/>
            <person name="Muntyan M.S."/>
            <person name="Kedrova O.S."/>
            <person name="Petrov N.B."/>
            <person name="Panchin Y.V."/>
            <person name="Aleoshin V.V."/>
        </authorList>
    </citation>
    <scope>NUCLEOTIDE SEQUENCE</scope>
</reference>
<feature type="transmembrane region" description="Helical" evidence="9">
    <location>
        <begin position="157"/>
        <end position="175"/>
    </location>
</feature>
<feature type="transmembrane region" description="Helical" evidence="9">
    <location>
        <begin position="15"/>
        <end position="33"/>
    </location>
</feature>
<evidence type="ECO:0000256" key="8">
    <source>
        <dbReference type="RuleBase" id="RU003375"/>
    </source>
</evidence>
<dbReference type="CDD" id="cd01665">
    <property type="entry name" value="Cyt_c_Oxidase_III"/>
    <property type="match status" value="1"/>
</dbReference>
<feature type="transmembrane region" description="Helical" evidence="9">
    <location>
        <begin position="39"/>
        <end position="57"/>
    </location>
</feature>
<dbReference type="GeneID" id="30219911"/>
<comment type="subcellular location">
    <subcellularLocation>
        <location evidence="1">Membrane</location>
        <topology evidence="1">Multi-pass membrane protein</topology>
    </subcellularLocation>
</comment>
<accession>A0A1I9VTT7</accession>
<proteinExistence type="inferred from homology"/>
<evidence type="ECO:0000256" key="6">
    <source>
        <dbReference type="ARBA" id="ARBA00022989"/>
    </source>
</evidence>
<evidence type="ECO:0000313" key="11">
    <source>
        <dbReference type="EMBL" id="APA17410.1"/>
    </source>
</evidence>
<dbReference type="EMBL" id="KU975551">
    <property type="protein sequence ID" value="APA17410.1"/>
    <property type="molecule type" value="Genomic_DNA"/>
</dbReference>
<feature type="transmembrane region" description="Helical" evidence="9">
    <location>
        <begin position="78"/>
        <end position="101"/>
    </location>
</feature>
<evidence type="ECO:0000256" key="2">
    <source>
        <dbReference type="ARBA" id="ARBA00010581"/>
    </source>
</evidence>
<feature type="transmembrane region" description="Helical" evidence="9">
    <location>
        <begin position="195"/>
        <end position="219"/>
    </location>
</feature>
<comment type="function">
    <text evidence="8">Component of the cytochrome c oxidase, the last enzyme in the mitochondrial electron transport chain which drives oxidative phosphorylation. The respiratory chain contains 3 multisubunit complexes succinate dehydrogenase (complex II, CII), ubiquinol-cytochrome c oxidoreductase (cytochrome b-c1 complex, complex III, CIII) and cytochrome c oxidase (complex IV, CIV), that cooperate to transfer electrons derived from NADH and succinate to molecular oxygen, creating an electrochemical gradient over the inner membrane that drives transmembrane transport and the ATP synthase. Cytochrome c oxidase is the component of the respiratory chain that catalyzes the reduction of oxygen to water. Electrons originating from reduced cytochrome c in the intermembrane space (IMS) are transferred via the dinuclear copper A center (CU(A)) of subunit 2 and heme A of subunit 1 to the active site in subunit 1, a binuclear center (BNC) formed by heme A3 and copper B (CU(B)). The BNC reduces molecular oxygen to 2 water molecules using 4 electrons from cytochrome c in the IMS and 4 protons from the mitochondrial matrix.</text>
</comment>
<gene>
    <name evidence="11" type="primary">COX3</name>
</gene>
<protein>
    <recommendedName>
        <fullName evidence="3 8">Cytochrome c oxidase subunit 3</fullName>
    </recommendedName>
</protein>
<dbReference type="SUPFAM" id="SSF81452">
    <property type="entry name" value="Cytochrome c oxidase subunit III-like"/>
    <property type="match status" value="1"/>
</dbReference>
<dbReference type="AlphaFoldDB" id="A0A1I9VTT7"/>
<name>A0A1I9VTT7_9BILA</name>
<evidence type="ECO:0000256" key="7">
    <source>
        <dbReference type="ARBA" id="ARBA00023136"/>
    </source>
</evidence>
<sequence>MVQNNPFNLITRSPWPIFSGSMGFVMALGLVYWMHMGGAMIMTYGGLMLTVIIFLWWRDLTVESSYQGYHSSMVVGNLRFGFLLFIVSEVMFFFSFFWGFFHSSLSPTVDVGCQWPPAGVVVLNYLGTPLLNSVILLSSGVFVTASHIYLRLGMVEKASLMLAITVFLGILFTGFQVKEYFEVSYSIADSVYGSAFFTMTGFHGVHVFVGTSFLISQFIRMMMGQFCSFHHLGFDASIWYWHFVDVVWLFLYTVIYVWGS</sequence>
<organism evidence="11">
    <name type="scientific">Setaphyes kielensis</name>
    <dbReference type="NCBI Taxonomy" id="3298910"/>
    <lineage>
        <taxon>Eukaryota</taxon>
        <taxon>Metazoa</taxon>
        <taxon>Ecdysozoa</taxon>
        <taxon>Scalidophora</taxon>
        <taxon>Kinorhyncha</taxon>
        <taxon>Allomalorhagida</taxon>
        <taxon>Pycnophyidae</taxon>
        <taxon>Setaphyes</taxon>
    </lineage>
</organism>
<evidence type="ECO:0000256" key="3">
    <source>
        <dbReference type="ARBA" id="ARBA00015944"/>
    </source>
</evidence>
<dbReference type="InterPro" id="IPR024791">
    <property type="entry name" value="Cyt_c/ubiquinol_Oxase_su3"/>
</dbReference>
<dbReference type="Pfam" id="PF00510">
    <property type="entry name" value="COX3"/>
    <property type="match status" value="1"/>
</dbReference>
<dbReference type="PANTHER" id="PTHR11403">
    <property type="entry name" value="CYTOCHROME C OXIDASE SUBUNIT III"/>
    <property type="match status" value="1"/>
</dbReference>
<dbReference type="InterPro" id="IPR013833">
    <property type="entry name" value="Cyt_c_oxidase_su3_a-hlx"/>
</dbReference>
<keyword evidence="4 8" id="KW-0812">Transmembrane</keyword>